<evidence type="ECO:0000313" key="1">
    <source>
        <dbReference type="EMBL" id="SVD60291.1"/>
    </source>
</evidence>
<dbReference type="AlphaFoldDB" id="A0A382WQJ3"/>
<dbReference type="InterPro" id="IPR032466">
    <property type="entry name" value="Metal_Hydrolase"/>
</dbReference>
<feature type="non-terminal residue" evidence="1">
    <location>
        <position position="167"/>
    </location>
</feature>
<reference evidence="1" key="1">
    <citation type="submission" date="2018-05" db="EMBL/GenBank/DDBJ databases">
        <authorList>
            <person name="Lanie J.A."/>
            <person name="Ng W.-L."/>
            <person name="Kazmierczak K.M."/>
            <person name="Andrzejewski T.M."/>
            <person name="Davidsen T.M."/>
            <person name="Wayne K.J."/>
            <person name="Tettelin H."/>
            <person name="Glass J.I."/>
            <person name="Rusch D."/>
            <person name="Podicherti R."/>
            <person name="Tsui H.-C.T."/>
            <person name="Winkler M.E."/>
        </authorList>
    </citation>
    <scope>NUCLEOTIDE SEQUENCE</scope>
</reference>
<dbReference type="SUPFAM" id="SSF51556">
    <property type="entry name" value="Metallo-dependent hydrolases"/>
    <property type="match status" value="1"/>
</dbReference>
<proteinExistence type="predicted"/>
<name>A0A382WQJ3_9ZZZZ</name>
<sequence>MAYVNNRTIHDADAHVMEFPDKIVEFISSKYREEFRPFLQKRDQSWIEKMKSLQNDPEYRAGAEREIMLRRGHTALGAFRKEDRPKTLDYLGFTSQLVFTSDALGNYGLETGKTNKLACEAARAHNRMMVDFCNVDNRMLATGYVPLVDLQEAPRIALEALEMGCKG</sequence>
<protein>
    <recommendedName>
        <fullName evidence="2">Amidohydrolase-related domain-containing protein</fullName>
    </recommendedName>
</protein>
<accession>A0A382WQJ3</accession>
<gene>
    <name evidence="1" type="ORF">METZ01_LOCUS413145</name>
</gene>
<dbReference type="Gene3D" id="3.20.20.140">
    <property type="entry name" value="Metal-dependent hydrolases"/>
    <property type="match status" value="1"/>
</dbReference>
<organism evidence="1">
    <name type="scientific">marine metagenome</name>
    <dbReference type="NCBI Taxonomy" id="408172"/>
    <lineage>
        <taxon>unclassified sequences</taxon>
        <taxon>metagenomes</taxon>
        <taxon>ecological metagenomes</taxon>
    </lineage>
</organism>
<evidence type="ECO:0008006" key="2">
    <source>
        <dbReference type="Google" id="ProtNLM"/>
    </source>
</evidence>
<dbReference type="EMBL" id="UINC01161228">
    <property type="protein sequence ID" value="SVD60291.1"/>
    <property type="molecule type" value="Genomic_DNA"/>
</dbReference>